<dbReference type="OrthoDB" id="5460360at2"/>
<dbReference type="PANTHER" id="PTHR38457:SF1">
    <property type="entry name" value="REGULATOR ABRB-RELATED"/>
    <property type="match status" value="1"/>
</dbReference>
<keyword evidence="1" id="KW-1133">Transmembrane helix</keyword>
<feature type="transmembrane region" description="Helical" evidence="1">
    <location>
        <begin position="143"/>
        <end position="166"/>
    </location>
</feature>
<gene>
    <name evidence="2" type="ORF">BHU72_04150</name>
</gene>
<keyword evidence="3" id="KW-1185">Reference proteome</keyword>
<dbReference type="Proteomes" id="UP000095255">
    <property type="component" value="Unassembled WGS sequence"/>
</dbReference>
<feature type="transmembrane region" description="Helical" evidence="1">
    <location>
        <begin position="210"/>
        <end position="227"/>
    </location>
</feature>
<dbReference type="PANTHER" id="PTHR38457">
    <property type="entry name" value="REGULATOR ABRB-RELATED"/>
    <property type="match status" value="1"/>
</dbReference>
<feature type="transmembrane region" description="Helical" evidence="1">
    <location>
        <begin position="110"/>
        <end position="131"/>
    </location>
</feature>
<dbReference type="InterPro" id="IPR017516">
    <property type="entry name" value="AbrB_dup"/>
</dbReference>
<dbReference type="EMBL" id="MJAT01000022">
    <property type="protein sequence ID" value="OEH85293.1"/>
    <property type="molecule type" value="Genomic_DNA"/>
</dbReference>
<accession>A0A1E5L5L2</accession>
<evidence type="ECO:0000313" key="2">
    <source>
        <dbReference type="EMBL" id="OEH85293.1"/>
    </source>
</evidence>
<dbReference type="GO" id="GO:0016020">
    <property type="term" value="C:membrane"/>
    <property type="evidence" value="ECO:0007669"/>
    <property type="project" value="InterPro"/>
</dbReference>
<dbReference type="PIRSF" id="PIRSF038991">
    <property type="entry name" value="Protein_AbrB"/>
    <property type="match status" value="1"/>
</dbReference>
<evidence type="ECO:0000313" key="3">
    <source>
        <dbReference type="Proteomes" id="UP000095255"/>
    </source>
</evidence>
<organism evidence="2 3">
    <name type="scientific">Desulfuribacillus stibiiarsenatis</name>
    <dbReference type="NCBI Taxonomy" id="1390249"/>
    <lineage>
        <taxon>Bacteria</taxon>
        <taxon>Bacillati</taxon>
        <taxon>Bacillota</taxon>
        <taxon>Desulfuribacillia</taxon>
        <taxon>Desulfuribacillales</taxon>
        <taxon>Desulfuribacillaceae</taxon>
        <taxon>Desulfuribacillus</taxon>
    </lineage>
</organism>
<reference evidence="2 3" key="1">
    <citation type="submission" date="2016-09" db="EMBL/GenBank/DDBJ databases">
        <title>Desulfuribacillus arsenicus sp. nov., an obligately anaerobic, dissimilatory arsenic- and antimonate-reducing bacterium isolated from anoxic sediments.</title>
        <authorList>
            <person name="Abin C.A."/>
            <person name="Hollibaugh J.T."/>
        </authorList>
    </citation>
    <scope>NUCLEOTIDE SEQUENCE [LARGE SCALE GENOMIC DNA]</scope>
    <source>
        <strain evidence="2 3">MLFW-2</strain>
    </source>
</reference>
<name>A0A1E5L5L2_9FIRM</name>
<keyword evidence="1" id="KW-0472">Membrane</keyword>
<dbReference type="InterPro" id="IPR007820">
    <property type="entry name" value="AbrB_fam"/>
</dbReference>
<evidence type="ECO:0000256" key="1">
    <source>
        <dbReference type="SAM" id="Phobius"/>
    </source>
</evidence>
<sequence>MRVLRQVITTISIASLGGVTFYYLSLPLTWILGPLSFLLITKAVFHYAFEWPSILRNFSFIILGYYLGASFRASDIETLLYQVPSMLFITFILILLGAMFAYIISKLTNISFDSLLIGSIPGGLSQMVYICTDFKHLDANVIALMHMLRLLLVVFIVPFFTVHFLVTEHHIFPPTLNNLEFTWTALFIYSILIAIATIISIRIKVPTPHLIAPILMTMALVSIDIPAPRLPVSLFVLIQIFLGIHIASSIDPFKIFALKKLAVYSTIASILLIIISLGLGYALTIIYPDISLATGFLSAAPGGVAEMGVTAKAIQANVPFVTGYQLVRVVLITILIPILVKLWYQWQKPIA</sequence>
<dbReference type="AlphaFoldDB" id="A0A1E5L5L2"/>
<protein>
    <recommendedName>
        <fullName evidence="4">AbrB family transcriptional regulator</fullName>
    </recommendedName>
</protein>
<dbReference type="Pfam" id="PF05145">
    <property type="entry name" value="AbrB"/>
    <property type="match status" value="1"/>
</dbReference>
<feature type="transmembrane region" description="Helical" evidence="1">
    <location>
        <begin position="326"/>
        <end position="344"/>
    </location>
</feature>
<feature type="transmembrane region" description="Helical" evidence="1">
    <location>
        <begin position="79"/>
        <end position="104"/>
    </location>
</feature>
<keyword evidence="1" id="KW-0812">Transmembrane</keyword>
<feature type="transmembrane region" description="Helical" evidence="1">
    <location>
        <begin position="262"/>
        <end position="287"/>
    </location>
</feature>
<feature type="transmembrane region" description="Helical" evidence="1">
    <location>
        <begin position="233"/>
        <end position="250"/>
    </location>
</feature>
<dbReference type="GO" id="GO:0010468">
    <property type="term" value="P:regulation of gene expression"/>
    <property type="evidence" value="ECO:0007669"/>
    <property type="project" value="InterPro"/>
</dbReference>
<evidence type="ECO:0008006" key="4">
    <source>
        <dbReference type="Google" id="ProtNLM"/>
    </source>
</evidence>
<dbReference type="RefSeq" id="WP_069702119.1">
    <property type="nucleotide sequence ID" value="NZ_MJAT01000022.1"/>
</dbReference>
<dbReference type="NCBIfam" id="TIGR03082">
    <property type="entry name" value="Gneg_AbrB_dup"/>
    <property type="match status" value="1"/>
</dbReference>
<feature type="transmembrane region" description="Helical" evidence="1">
    <location>
        <begin position="7"/>
        <end position="24"/>
    </location>
</feature>
<comment type="caution">
    <text evidence="2">The sequence shown here is derived from an EMBL/GenBank/DDBJ whole genome shotgun (WGS) entry which is preliminary data.</text>
</comment>
<feature type="transmembrane region" description="Helical" evidence="1">
    <location>
        <begin position="186"/>
        <end position="203"/>
    </location>
</feature>
<feature type="transmembrane region" description="Helical" evidence="1">
    <location>
        <begin position="44"/>
        <end position="67"/>
    </location>
</feature>
<proteinExistence type="predicted"/>